<name>A0A850EYI3_9BACL</name>
<accession>A0A850EYI3</accession>
<comment type="caution">
    <text evidence="2">The sequence shown here is derived from an EMBL/GenBank/DDBJ whole genome shotgun (WGS) entry which is preliminary data.</text>
</comment>
<dbReference type="EMBL" id="JABWCS010000216">
    <property type="protein sequence ID" value="NUU62891.1"/>
    <property type="molecule type" value="Genomic_DNA"/>
</dbReference>
<dbReference type="CDD" id="cd02440">
    <property type="entry name" value="AdoMet_MTases"/>
    <property type="match status" value="1"/>
</dbReference>
<dbReference type="AlphaFoldDB" id="A0A850EYI3"/>
<evidence type="ECO:0000313" key="3">
    <source>
        <dbReference type="Proteomes" id="UP000564806"/>
    </source>
</evidence>
<sequence length="202" mass="23311">MNEIFKHVPLYRYLSFCNETGLERTVLDCGAGGDSPSLGLFAQYGYSTYGIEFDPIAIAQAQAYEQERGLQLNIERGDMRNLPFADESFSFVYSYNSIFHMRKDEVSQSLQEMIRTLKPGGLLFVNFLTVNDFRCGEGPHLGDHQYEQFDDDQPVIHSYYTASEADPLFGNMEVLFKEDRTLERIYEGERIRQGFVDYIVKK</sequence>
<keyword evidence="2" id="KW-0808">Transferase</keyword>
<feature type="domain" description="Methyltransferase type 11" evidence="1">
    <location>
        <begin position="27"/>
        <end position="125"/>
    </location>
</feature>
<dbReference type="RefSeq" id="WP_175373323.1">
    <property type="nucleotide sequence ID" value="NZ_JABWCS010000216.1"/>
</dbReference>
<keyword evidence="3" id="KW-1185">Reference proteome</keyword>
<dbReference type="Gene3D" id="3.40.50.150">
    <property type="entry name" value="Vaccinia Virus protein VP39"/>
    <property type="match status" value="1"/>
</dbReference>
<dbReference type="PANTHER" id="PTHR43591:SF110">
    <property type="entry name" value="RHODANESE DOMAIN-CONTAINING PROTEIN"/>
    <property type="match status" value="1"/>
</dbReference>
<keyword evidence="2" id="KW-0489">Methyltransferase</keyword>
<organism evidence="2 3">
    <name type="scientific">Paenibacillus agri</name>
    <dbReference type="NCBI Taxonomy" id="2744309"/>
    <lineage>
        <taxon>Bacteria</taxon>
        <taxon>Bacillati</taxon>
        <taxon>Bacillota</taxon>
        <taxon>Bacilli</taxon>
        <taxon>Bacillales</taxon>
        <taxon>Paenibacillaceae</taxon>
        <taxon>Paenibacillus</taxon>
    </lineage>
</organism>
<reference evidence="2" key="1">
    <citation type="submission" date="2020-06" db="EMBL/GenBank/DDBJ databases">
        <title>Paenibacillus sp. nov., isolated from soil.</title>
        <authorList>
            <person name="Seo Y.L."/>
        </authorList>
    </citation>
    <scope>NUCLEOTIDE SEQUENCE [LARGE SCALE GENOMIC DNA]</scope>
    <source>
        <strain evidence="2">JW14</strain>
    </source>
</reference>
<evidence type="ECO:0000313" key="2">
    <source>
        <dbReference type="EMBL" id="NUU62891.1"/>
    </source>
</evidence>
<dbReference type="Pfam" id="PF08241">
    <property type="entry name" value="Methyltransf_11"/>
    <property type="match status" value="1"/>
</dbReference>
<dbReference type="GO" id="GO:0008757">
    <property type="term" value="F:S-adenosylmethionine-dependent methyltransferase activity"/>
    <property type="evidence" value="ECO:0007669"/>
    <property type="project" value="InterPro"/>
</dbReference>
<protein>
    <submittedName>
        <fullName evidence="2">Class I SAM-dependent methyltransferase</fullName>
    </submittedName>
</protein>
<dbReference type="SUPFAM" id="SSF53335">
    <property type="entry name" value="S-adenosyl-L-methionine-dependent methyltransferases"/>
    <property type="match status" value="1"/>
</dbReference>
<gene>
    <name evidence="2" type="ORF">HPT30_21310</name>
</gene>
<dbReference type="PANTHER" id="PTHR43591">
    <property type="entry name" value="METHYLTRANSFERASE"/>
    <property type="match status" value="1"/>
</dbReference>
<dbReference type="InterPro" id="IPR029063">
    <property type="entry name" value="SAM-dependent_MTases_sf"/>
</dbReference>
<dbReference type="InterPro" id="IPR013216">
    <property type="entry name" value="Methyltransf_11"/>
</dbReference>
<dbReference type="Proteomes" id="UP000564806">
    <property type="component" value="Unassembled WGS sequence"/>
</dbReference>
<dbReference type="GO" id="GO:0032259">
    <property type="term" value="P:methylation"/>
    <property type="evidence" value="ECO:0007669"/>
    <property type="project" value="UniProtKB-KW"/>
</dbReference>
<proteinExistence type="predicted"/>
<evidence type="ECO:0000259" key="1">
    <source>
        <dbReference type="Pfam" id="PF08241"/>
    </source>
</evidence>